<evidence type="ECO:0000256" key="2">
    <source>
        <dbReference type="SAM" id="Phobius"/>
    </source>
</evidence>
<evidence type="ECO:0000256" key="3">
    <source>
        <dbReference type="SAM" id="SignalP"/>
    </source>
</evidence>
<feature type="compositionally biased region" description="Low complexity" evidence="1">
    <location>
        <begin position="341"/>
        <end position="361"/>
    </location>
</feature>
<proteinExistence type="predicted"/>
<evidence type="ECO:0000313" key="5">
    <source>
        <dbReference type="Proteomes" id="UP000015100"/>
    </source>
</evidence>
<protein>
    <submittedName>
        <fullName evidence="4">Uncharacterized protein</fullName>
    </submittedName>
</protein>
<dbReference type="eggNOG" id="ENOG502RJSF">
    <property type="taxonomic scope" value="Eukaryota"/>
</dbReference>
<accession>S8C8D4</accession>
<organism evidence="4 5">
    <name type="scientific">Dactylellina haptotyla (strain CBS 200.50)</name>
    <name type="common">Nematode-trapping fungus</name>
    <name type="synonym">Monacrosporium haptotylum</name>
    <dbReference type="NCBI Taxonomy" id="1284197"/>
    <lineage>
        <taxon>Eukaryota</taxon>
        <taxon>Fungi</taxon>
        <taxon>Dikarya</taxon>
        <taxon>Ascomycota</taxon>
        <taxon>Pezizomycotina</taxon>
        <taxon>Orbiliomycetes</taxon>
        <taxon>Orbiliales</taxon>
        <taxon>Orbiliaceae</taxon>
        <taxon>Dactylellina</taxon>
    </lineage>
</organism>
<feature type="signal peptide" evidence="3">
    <location>
        <begin position="1"/>
        <end position="21"/>
    </location>
</feature>
<keyword evidence="2" id="KW-0812">Transmembrane</keyword>
<feature type="compositionally biased region" description="Pro residues" evidence="1">
    <location>
        <begin position="289"/>
        <end position="298"/>
    </location>
</feature>
<feature type="compositionally biased region" description="Polar residues" evidence="1">
    <location>
        <begin position="215"/>
        <end position="234"/>
    </location>
</feature>
<feature type="region of interest" description="Disordered" evidence="1">
    <location>
        <begin position="215"/>
        <end position="247"/>
    </location>
</feature>
<feature type="chain" id="PRO_5004548946" evidence="3">
    <location>
        <begin position="22"/>
        <end position="427"/>
    </location>
</feature>
<dbReference type="HOGENOM" id="CLU_642529_0_0_1"/>
<dbReference type="EMBL" id="AQGS01000063">
    <property type="protein sequence ID" value="EPS43897.1"/>
    <property type="molecule type" value="Genomic_DNA"/>
</dbReference>
<feature type="region of interest" description="Disordered" evidence="1">
    <location>
        <begin position="111"/>
        <end position="157"/>
    </location>
</feature>
<feature type="transmembrane region" description="Helical" evidence="2">
    <location>
        <begin position="253"/>
        <end position="277"/>
    </location>
</feature>
<evidence type="ECO:0000256" key="1">
    <source>
        <dbReference type="SAM" id="MobiDB-lite"/>
    </source>
</evidence>
<name>S8C8D4_DACHA</name>
<keyword evidence="3" id="KW-0732">Signal</keyword>
<reference evidence="5" key="2">
    <citation type="submission" date="2013-04" db="EMBL/GenBank/DDBJ databases">
        <title>Genomic mechanisms accounting for the adaptation to parasitism in nematode-trapping fungi.</title>
        <authorList>
            <person name="Ahren D.G."/>
        </authorList>
    </citation>
    <scope>NUCLEOTIDE SEQUENCE [LARGE SCALE GENOMIC DNA]</scope>
    <source>
        <strain evidence="5">CBS 200.50</strain>
    </source>
</reference>
<dbReference type="STRING" id="1284197.S8C8D4"/>
<feature type="compositionally biased region" description="Polar residues" evidence="1">
    <location>
        <begin position="134"/>
        <end position="144"/>
    </location>
</feature>
<keyword evidence="5" id="KW-1185">Reference proteome</keyword>
<gene>
    <name evidence="4" type="ORF">H072_2105</name>
</gene>
<feature type="compositionally biased region" description="Low complexity" evidence="1">
    <location>
        <begin position="147"/>
        <end position="157"/>
    </location>
</feature>
<reference evidence="4 5" key="1">
    <citation type="journal article" date="2013" name="PLoS Genet.">
        <title>Genomic mechanisms accounting for the adaptation to parasitism in nematode-trapping fungi.</title>
        <authorList>
            <person name="Meerupati T."/>
            <person name="Andersson K.M."/>
            <person name="Friman E."/>
            <person name="Kumar D."/>
            <person name="Tunlid A."/>
            <person name="Ahren D."/>
        </authorList>
    </citation>
    <scope>NUCLEOTIDE SEQUENCE [LARGE SCALE GENOMIC DNA]</scope>
    <source>
        <strain evidence="4 5">CBS 200.50</strain>
    </source>
</reference>
<keyword evidence="2" id="KW-1133">Transmembrane helix</keyword>
<dbReference type="OrthoDB" id="2426396at2759"/>
<evidence type="ECO:0000313" key="4">
    <source>
        <dbReference type="EMBL" id="EPS43897.1"/>
    </source>
</evidence>
<feature type="compositionally biased region" description="Low complexity" evidence="1">
    <location>
        <begin position="111"/>
        <end position="133"/>
    </location>
</feature>
<dbReference type="OMA" id="PTEAYTG"/>
<keyword evidence="2" id="KW-0472">Membrane</keyword>
<dbReference type="Proteomes" id="UP000015100">
    <property type="component" value="Unassembled WGS sequence"/>
</dbReference>
<dbReference type="AlphaFoldDB" id="S8C8D4"/>
<sequence length="427" mass="43297">MISLRLWLVSLLLALPFYAYSLNHRPNQPVEDVFQRRDLDDVRNDLEKRQLTDPAVAASISSVIASVSDVIKSITENPDAFTASISEIEASLSSVILSVSSQLFPAVTTPAETSATSTSADSSTSSADGSVTSPAFTPSATPGQVITDGTRTGTVGDDGTTRFCSASSYLCPASVSYGCCKDGFRCGLTACTPSAGATTPTFGSFTATGGDATSTPDATYSFDPNTSKGGSPTTAAPAPNNSGSGSSGLSGGAIGGIVGGVIGGIAIVAAGVVWFCLSKRKSKPTGGALPPPDGPKPGPTEQYTGGPIPPQPQMAQYGQNGAAMDPRYQSPPPQPQGPGGFYQPYPQQQFAGQQAQPPYGQNVSELGGAAMPYGQKGVDQPQGIQEAPANPVSSNTQPPAPQGGDQGAAPGYNGYKGPTGPVYELGN</sequence>
<comment type="caution">
    <text evidence="4">The sequence shown here is derived from an EMBL/GenBank/DDBJ whole genome shotgun (WGS) entry which is preliminary data.</text>
</comment>
<feature type="region of interest" description="Disordered" evidence="1">
    <location>
        <begin position="282"/>
        <end position="427"/>
    </location>
</feature>